<dbReference type="GO" id="GO:0016491">
    <property type="term" value="F:oxidoreductase activity"/>
    <property type="evidence" value="ECO:0007669"/>
    <property type="project" value="UniProtKB-KW"/>
</dbReference>
<dbReference type="PATRIC" id="fig|104102.7.peg.2470"/>
<dbReference type="Pfam" id="PF03460">
    <property type="entry name" value="NIR_SIR_ferr"/>
    <property type="match status" value="1"/>
</dbReference>
<keyword evidence="6" id="KW-0411">Iron-sulfur</keyword>
<evidence type="ECO:0000256" key="1">
    <source>
        <dbReference type="ARBA" id="ARBA00022485"/>
    </source>
</evidence>
<evidence type="ECO:0000256" key="5">
    <source>
        <dbReference type="ARBA" id="ARBA00023004"/>
    </source>
</evidence>
<dbReference type="Gene3D" id="3.90.480.10">
    <property type="entry name" value="Sulfite Reductase Hemoprotein,Domain 2"/>
    <property type="match status" value="1"/>
</dbReference>
<keyword evidence="9" id="KW-1185">Reference proteome</keyword>
<accession>A0A094YNK6</accession>
<protein>
    <submittedName>
        <fullName evidence="8">Cobalamin biosynthesis protein CobG</fullName>
    </submittedName>
</protein>
<dbReference type="RefSeq" id="WP_035381146.1">
    <property type="nucleotide sequence ID" value="NZ_JACAOJ010000013.1"/>
</dbReference>
<evidence type="ECO:0000256" key="3">
    <source>
        <dbReference type="ARBA" id="ARBA00022723"/>
    </source>
</evidence>
<keyword evidence="4" id="KW-0560">Oxidoreductase</keyword>
<dbReference type="AlphaFoldDB" id="A0A094YNK6"/>
<dbReference type="NCBIfam" id="TIGR02435">
    <property type="entry name" value="CobG"/>
    <property type="match status" value="1"/>
</dbReference>
<dbReference type="InterPro" id="IPR005117">
    <property type="entry name" value="NiRdtase/SiRdtase_haem-b_fer"/>
</dbReference>
<proteinExistence type="predicted"/>
<sequence>MSRHEVKGWCPGILRPMASGDGLLVRLRSLTGRLTQEQAAGIAYLAQQFGNGLIDLSARATLHIRGVMDRTYQPLVMGLTHLGLTDPTPEAEARRNCIVTPYWEHGDGTVELAEKLAKALQEQETLLLPRKFGFALDSGSSPVLRHVSADIRIERDTTGALICRPDGAVTGACVTPENVVDTVLSLAKWFIATGGESRMAAHLAHGVRLPRAFMEREAAPEKVMVAPVPHRSSVGILVALPFGQMEASLLAALASIAPLRLTPWRMVLLEGQSEPPVLDHIITNPHDPLLRVAACTGAPGCSQALRPTRPLARALASHVPPAVSLHVSGCTKGCAHPAKASLTLVAETDGFGLIRNGNACAAPSKHLLSPEILLEDPDALFL</sequence>
<dbReference type="SUPFAM" id="SSF55124">
    <property type="entry name" value="Nitrite/Sulfite reductase N-terminal domain-like"/>
    <property type="match status" value="2"/>
</dbReference>
<dbReference type="PANTHER" id="PTHR32439">
    <property type="entry name" value="FERREDOXIN--NITRITE REDUCTASE, CHLOROPLASTIC"/>
    <property type="match status" value="1"/>
</dbReference>
<feature type="domain" description="Nitrite/Sulfite reductase ferredoxin-like" evidence="7">
    <location>
        <begin position="16"/>
        <end position="67"/>
    </location>
</feature>
<dbReference type="InterPro" id="IPR045854">
    <property type="entry name" value="NO2/SO3_Rdtase_4Fe4S_sf"/>
</dbReference>
<comment type="caution">
    <text evidence="8">The sequence shown here is derived from an EMBL/GenBank/DDBJ whole genome shotgun (WGS) entry which is preliminary data.</text>
</comment>
<dbReference type="InterPro" id="IPR036136">
    <property type="entry name" value="Nit/Sulf_reduc_fer-like_dom_sf"/>
</dbReference>
<evidence type="ECO:0000256" key="2">
    <source>
        <dbReference type="ARBA" id="ARBA00022617"/>
    </source>
</evidence>
<dbReference type="InterPro" id="IPR051329">
    <property type="entry name" value="NIR_SIR_4Fe-4S"/>
</dbReference>
<keyword evidence="5" id="KW-0408">Iron</keyword>
<dbReference type="GO" id="GO:0051539">
    <property type="term" value="F:4 iron, 4 sulfur cluster binding"/>
    <property type="evidence" value="ECO:0007669"/>
    <property type="project" value="UniProtKB-KW"/>
</dbReference>
<evidence type="ECO:0000313" key="9">
    <source>
        <dbReference type="Proteomes" id="UP000029448"/>
    </source>
</evidence>
<evidence type="ECO:0000313" key="8">
    <source>
        <dbReference type="EMBL" id="KGB22194.1"/>
    </source>
</evidence>
<dbReference type="PANTHER" id="PTHR32439:SF9">
    <property type="entry name" value="BLR3264 PROTEIN"/>
    <property type="match status" value="1"/>
</dbReference>
<dbReference type="Gene3D" id="3.30.413.10">
    <property type="entry name" value="Sulfite Reductase Hemoprotein, domain 1"/>
    <property type="match status" value="2"/>
</dbReference>
<dbReference type="STRING" id="104102.AtDm6_2498"/>
<evidence type="ECO:0000256" key="4">
    <source>
        <dbReference type="ARBA" id="ARBA00023002"/>
    </source>
</evidence>
<dbReference type="GeneID" id="89479858"/>
<dbReference type="GO" id="GO:0046872">
    <property type="term" value="F:metal ion binding"/>
    <property type="evidence" value="ECO:0007669"/>
    <property type="project" value="UniProtKB-KW"/>
</dbReference>
<keyword evidence="3" id="KW-0479">Metal-binding</keyword>
<dbReference type="SUPFAM" id="SSF56014">
    <property type="entry name" value="Nitrite and sulphite reductase 4Fe-4S domain-like"/>
    <property type="match status" value="1"/>
</dbReference>
<evidence type="ECO:0000259" key="7">
    <source>
        <dbReference type="Pfam" id="PF03460"/>
    </source>
</evidence>
<dbReference type="Proteomes" id="UP000029448">
    <property type="component" value="Unassembled WGS sequence"/>
</dbReference>
<name>A0A094YNK6_9PROT</name>
<organism evidence="8 9">
    <name type="scientific">Acetobacter tropicalis</name>
    <dbReference type="NCBI Taxonomy" id="104102"/>
    <lineage>
        <taxon>Bacteria</taxon>
        <taxon>Pseudomonadati</taxon>
        <taxon>Pseudomonadota</taxon>
        <taxon>Alphaproteobacteria</taxon>
        <taxon>Acetobacterales</taxon>
        <taxon>Acetobacteraceae</taxon>
        <taxon>Acetobacter</taxon>
    </lineage>
</organism>
<dbReference type="InterPro" id="IPR012798">
    <property type="entry name" value="Cbl_synth_CobG-like"/>
</dbReference>
<gene>
    <name evidence="8" type="ORF">AtDm6_2498</name>
</gene>
<reference evidence="8 9" key="1">
    <citation type="submission" date="2014-06" db="EMBL/GenBank/DDBJ databases">
        <title>Functional and comparative genomic analyses of the Drosophila gut microbiota identify candidate symbiosis factors.</title>
        <authorList>
            <person name="Newell P.D."/>
            <person name="Chaston J.M."/>
            <person name="Douglas A.E."/>
        </authorList>
    </citation>
    <scope>NUCLEOTIDE SEQUENCE [LARGE SCALE GENOMIC DNA]</scope>
    <source>
        <strain evidence="8 9">DmCS_006</strain>
    </source>
</reference>
<evidence type="ECO:0000256" key="6">
    <source>
        <dbReference type="ARBA" id="ARBA00023014"/>
    </source>
</evidence>
<dbReference type="EMBL" id="JOKM01000083">
    <property type="protein sequence ID" value="KGB22194.1"/>
    <property type="molecule type" value="Genomic_DNA"/>
</dbReference>
<keyword evidence="1" id="KW-0004">4Fe-4S</keyword>
<keyword evidence="2" id="KW-0349">Heme</keyword>